<name>A0A396S746_9BACL</name>
<reference evidence="1 2" key="1">
    <citation type="submission" date="2018-08" db="EMBL/GenBank/DDBJ databases">
        <title>Lysinibacillus sp. YLB-03 draft genome sequence.</title>
        <authorList>
            <person name="Yu L."/>
        </authorList>
    </citation>
    <scope>NUCLEOTIDE SEQUENCE [LARGE SCALE GENOMIC DNA]</scope>
    <source>
        <strain evidence="1 2">YLB-03</strain>
    </source>
</reference>
<dbReference type="AlphaFoldDB" id="A0A396S746"/>
<organism evidence="1 2">
    <name type="scientific">Ureibacillus yapensis</name>
    <dbReference type="NCBI Taxonomy" id="2304605"/>
    <lineage>
        <taxon>Bacteria</taxon>
        <taxon>Bacillati</taxon>
        <taxon>Bacillota</taxon>
        <taxon>Bacilli</taxon>
        <taxon>Bacillales</taxon>
        <taxon>Caryophanaceae</taxon>
        <taxon>Ureibacillus</taxon>
    </lineage>
</organism>
<evidence type="ECO:0000313" key="1">
    <source>
        <dbReference type="EMBL" id="RHW36681.1"/>
    </source>
</evidence>
<evidence type="ECO:0000313" key="2">
    <source>
        <dbReference type="Proteomes" id="UP000265692"/>
    </source>
</evidence>
<comment type="caution">
    <text evidence="1">The sequence shown here is derived from an EMBL/GenBank/DDBJ whole genome shotgun (WGS) entry which is preliminary data.</text>
</comment>
<gene>
    <name evidence="1" type="ORF">D1B33_09785</name>
</gene>
<accession>A0A396S746</accession>
<dbReference type="Proteomes" id="UP000265692">
    <property type="component" value="Unassembled WGS sequence"/>
</dbReference>
<protein>
    <submittedName>
        <fullName evidence="1">Uncharacterized protein</fullName>
    </submittedName>
</protein>
<dbReference type="EMBL" id="QWEI01000004">
    <property type="protein sequence ID" value="RHW36681.1"/>
    <property type="molecule type" value="Genomic_DNA"/>
</dbReference>
<proteinExistence type="predicted"/>
<sequence length="64" mass="7302">MNIKVGFENGELKVGLSTLPSEEGLSKEKIFYVYEWFICKTGDIFYVGKGKGDRYKSKDRGIEC</sequence>
<keyword evidence="2" id="KW-1185">Reference proteome</keyword>